<dbReference type="InterPro" id="IPR023406">
    <property type="entry name" value="Topo_IA_AS"/>
</dbReference>
<dbReference type="InterPro" id="IPR005733">
    <property type="entry name" value="TopoI_bac-type"/>
</dbReference>
<dbReference type="HAMAP" id="MF_00952">
    <property type="entry name" value="Topoisom_1_prok"/>
    <property type="match status" value="1"/>
</dbReference>
<keyword evidence="3" id="KW-0479">Metal-binding</keyword>
<gene>
    <name evidence="8 12" type="primary">topA</name>
    <name evidence="12" type="ORF">G1H10_02720</name>
</gene>
<evidence type="ECO:0000259" key="11">
    <source>
        <dbReference type="PROSITE" id="PS52039"/>
    </source>
</evidence>
<dbReference type="InterPro" id="IPR006171">
    <property type="entry name" value="TOPRIM_dom"/>
</dbReference>
<dbReference type="Pfam" id="PF01131">
    <property type="entry name" value="Topoisom_bac"/>
    <property type="match status" value="1"/>
</dbReference>
<evidence type="ECO:0000256" key="2">
    <source>
        <dbReference type="ARBA" id="ARBA00009446"/>
    </source>
</evidence>
<dbReference type="Pfam" id="PF01751">
    <property type="entry name" value="Toprim"/>
    <property type="match status" value="1"/>
</dbReference>
<keyword evidence="7 8" id="KW-0413">Isomerase</keyword>
<dbReference type="PROSITE" id="PS52039">
    <property type="entry name" value="TOPO_IA_2"/>
    <property type="match status" value="1"/>
</dbReference>
<dbReference type="InterPro" id="IPR025589">
    <property type="entry name" value="Toprim_C_rpt"/>
</dbReference>
<dbReference type="Gene3D" id="2.70.20.10">
    <property type="entry name" value="Topoisomerase I, domain 3"/>
    <property type="match status" value="1"/>
</dbReference>
<evidence type="ECO:0000256" key="3">
    <source>
        <dbReference type="ARBA" id="ARBA00022723"/>
    </source>
</evidence>
<dbReference type="InterPro" id="IPR013824">
    <property type="entry name" value="Topo_IA_cen_sub1"/>
</dbReference>
<dbReference type="InterPro" id="IPR000380">
    <property type="entry name" value="Topo_IA"/>
</dbReference>
<dbReference type="SUPFAM" id="SSF56712">
    <property type="entry name" value="Prokaryotic type I DNA topoisomerase"/>
    <property type="match status" value="1"/>
</dbReference>
<evidence type="ECO:0000256" key="9">
    <source>
        <dbReference type="SAM" id="MobiDB-lite"/>
    </source>
</evidence>
<evidence type="ECO:0000256" key="1">
    <source>
        <dbReference type="ARBA" id="ARBA00000213"/>
    </source>
</evidence>
<reference evidence="12 13" key="1">
    <citation type="submission" date="2020-02" db="EMBL/GenBank/DDBJ databases">
        <authorList>
            <person name="Li X.-J."/>
            <person name="Han X.-M."/>
        </authorList>
    </citation>
    <scope>NUCLEOTIDE SEQUENCE [LARGE SCALE GENOMIC DNA]</scope>
    <source>
        <strain evidence="12 13">CCTCC AB 2017055</strain>
    </source>
</reference>
<accession>A0A6L9S1K1</accession>
<dbReference type="Pfam" id="PF13368">
    <property type="entry name" value="Toprim_C_rpt"/>
    <property type="match status" value="3"/>
</dbReference>
<dbReference type="InterPro" id="IPR013826">
    <property type="entry name" value="Topo_IA_cen_sub3"/>
</dbReference>
<dbReference type="GO" id="GO:0046872">
    <property type="term" value="F:metal ion binding"/>
    <property type="evidence" value="ECO:0007669"/>
    <property type="project" value="UniProtKB-KW"/>
</dbReference>
<feature type="domain" description="Toprim" evidence="10">
    <location>
        <begin position="10"/>
        <end position="135"/>
    </location>
</feature>
<feature type="site" description="Interaction with DNA" evidence="8">
    <location>
        <position position="532"/>
    </location>
</feature>
<dbReference type="InterPro" id="IPR034149">
    <property type="entry name" value="TOPRIM_TopoI"/>
</dbReference>
<dbReference type="RefSeq" id="WP_163732345.1">
    <property type="nucleotide sequence ID" value="NZ_JAAGOA010000002.1"/>
</dbReference>
<evidence type="ECO:0000256" key="7">
    <source>
        <dbReference type="ARBA" id="ARBA00023235"/>
    </source>
</evidence>
<dbReference type="EC" id="5.6.2.1" evidence="8"/>
<keyword evidence="5 8" id="KW-0799">Topoisomerase</keyword>
<dbReference type="AlphaFoldDB" id="A0A6L9S1K1"/>
<evidence type="ECO:0000256" key="5">
    <source>
        <dbReference type="ARBA" id="ARBA00023029"/>
    </source>
</evidence>
<dbReference type="PRINTS" id="PR00417">
    <property type="entry name" value="PRTPISMRASEI"/>
</dbReference>
<dbReference type="EMBL" id="JAAGOA010000002">
    <property type="protein sequence ID" value="NED99075.1"/>
    <property type="molecule type" value="Genomic_DNA"/>
</dbReference>
<dbReference type="Gene3D" id="1.10.460.10">
    <property type="entry name" value="Topoisomerase I, domain 2"/>
    <property type="match status" value="1"/>
</dbReference>
<dbReference type="NCBIfam" id="TIGR01051">
    <property type="entry name" value="topA_bact"/>
    <property type="match status" value="1"/>
</dbReference>
<feature type="active site" description="O-(5'-phospho-DNA)-tyrosine intermediate" evidence="8">
    <location>
        <position position="332"/>
    </location>
</feature>
<dbReference type="GO" id="GO:0006265">
    <property type="term" value="P:DNA topological change"/>
    <property type="evidence" value="ECO:0007669"/>
    <property type="project" value="UniProtKB-UniRule"/>
</dbReference>
<dbReference type="InterPro" id="IPR028612">
    <property type="entry name" value="Topoisom_1_IA"/>
</dbReference>
<feature type="site" description="Interaction with DNA" evidence="8">
    <location>
        <position position="334"/>
    </location>
</feature>
<comment type="subunit">
    <text evidence="8">Monomer.</text>
</comment>
<name>A0A6L9S1K1_9ACTN</name>
<proteinExistence type="inferred from homology"/>
<dbReference type="InterPro" id="IPR013497">
    <property type="entry name" value="Topo_IA_cen"/>
</dbReference>
<evidence type="ECO:0000313" key="12">
    <source>
        <dbReference type="EMBL" id="NED99075.1"/>
    </source>
</evidence>
<keyword evidence="4" id="KW-0460">Magnesium</keyword>
<feature type="region of interest" description="Disordered" evidence="9">
    <location>
        <begin position="852"/>
        <end position="874"/>
    </location>
</feature>
<dbReference type="Gene3D" id="3.40.50.140">
    <property type="match status" value="1"/>
</dbReference>
<comment type="function">
    <text evidence="8">Releases the supercoiling and torsional tension of DNA, which is introduced during the DNA replication and transcription, by transiently cleaving and rejoining one strand of the DNA duplex. Introduces a single-strand break via transesterification at a target site in duplex DNA. The scissile phosphodiester is attacked by the catalytic tyrosine of the enzyme, resulting in the formation of a DNA-(5'-phosphotyrosyl)-enzyme intermediate and the expulsion of a 3'-OH DNA strand. The free DNA strand then undergoes passage around the unbroken strand, thus removing DNA supercoils. Finally, in the religation step, the DNA 3'-OH attacks the covalent intermediate to expel the active-site tyrosine and restore the DNA phosphodiester backbone.</text>
</comment>
<feature type="compositionally biased region" description="Basic residues" evidence="9">
    <location>
        <begin position="861"/>
        <end position="874"/>
    </location>
</feature>
<evidence type="ECO:0000256" key="4">
    <source>
        <dbReference type="ARBA" id="ARBA00022842"/>
    </source>
</evidence>
<organism evidence="12 13">
    <name type="scientific">Phytoactinopolyspora halotolerans</name>
    <dbReference type="NCBI Taxonomy" id="1981512"/>
    <lineage>
        <taxon>Bacteria</taxon>
        <taxon>Bacillati</taxon>
        <taxon>Actinomycetota</taxon>
        <taxon>Actinomycetes</taxon>
        <taxon>Jiangellales</taxon>
        <taxon>Jiangellaceae</taxon>
        <taxon>Phytoactinopolyspora</taxon>
    </lineage>
</organism>
<dbReference type="GO" id="GO:0003677">
    <property type="term" value="F:DNA binding"/>
    <property type="evidence" value="ECO:0007669"/>
    <property type="project" value="UniProtKB-KW"/>
</dbReference>
<dbReference type="PANTHER" id="PTHR42785:SF1">
    <property type="entry name" value="DNA TOPOISOMERASE"/>
    <property type="match status" value="1"/>
</dbReference>
<dbReference type="PROSITE" id="PS00396">
    <property type="entry name" value="TOPO_IA_1"/>
    <property type="match status" value="1"/>
</dbReference>
<feature type="region of interest" description="Interaction with DNA" evidence="8">
    <location>
        <begin position="184"/>
        <end position="189"/>
    </location>
</feature>
<feature type="site" description="Interaction with DNA" evidence="8">
    <location>
        <position position="176"/>
    </location>
</feature>
<dbReference type="CDD" id="cd03363">
    <property type="entry name" value="TOPRIM_TopoIA_TopoI"/>
    <property type="match status" value="1"/>
</dbReference>
<feature type="region of interest" description="Disordered" evidence="9">
    <location>
        <begin position="790"/>
        <end position="813"/>
    </location>
</feature>
<protein>
    <recommendedName>
        <fullName evidence="8">DNA topoisomerase 1</fullName>
        <ecNumber evidence="8">5.6.2.1</ecNumber>
    </recommendedName>
    <alternativeName>
        <fullName evidence="8">DNA topoisomerase I</fullName>
    </alternativeName>
</protein>
<evidence type="ECO:0000256" key="6">
    <source>
        <dbReference type="ARBA" id="ARBA00023125"/>
    </source>
</evidence>
<dbReference type="SMART" id="SM00436">
    <property type="entry name" value="TOP1Bc"/>
    <property type="match status" value="1"/>
</dbReference>
<evidence type="ECO:0000313" key="13">
    <source>
        <dbReference type="Proteomes" id="UP000475214"/>
    </source>
</evidence>
<comment type="similarity">
    <text evidence="2 8">Belongs to the type IA topoisomerase family.</text>
</comment>
<dbReference type="Proteomes" id="UP000475214">
    <property type="component" value="Unassembled WGS sequence"/>
</dbReference>
<dbReference type="SMART" id="SM00493">
    <property type="entry name" value="TOPRIM"/>
    <property type="match status" value="1"/>
</dbReference>
<dbReference type="InterPro" id="IPR003601">
    <property type="entry name" value="Topo_IA_2"/>
</dbReference>
<feature type="site" description="Interaction with DNA" evidence="8">
    <location>
        <position position="161"/>
    </location>
</feature>
<dbReference type="Gene3D" id="1.10.290.10">
    <property type="entry name" value="Topoisomerase I, domain 4"/>
    <property type="match status" value="1"/>
</dbReference>
<comment type="catalytic activity">
    <reaction evidence="1 8">
        <text>ATP-independent breakage of single-stranded DNA, followed by passage and rejoining.</text>
        <dbReference type="EC" id="5.6.2.1"/>
    </reaction>
</comment>
<sequence length="874" mass="96332">MAQNANGAGRRLVVVESPAKAKTIAGYLGDGYIVESSFGHIRDLPSKKTEVPETKRERFGNPVGVDVQGNFDPLYIVPAGRAKDQVKKLKSLLKDADELLLATDEDREGEAIAWHLREELKPKVPVRRMVFHEITRDAIQNAVQSPRDIDEDLVDAQETRRIVDRLYGYQISPVLWRKVTQGLSAGRVQSVATRLVVDRERERMAFTAASYWDITATLDTGTSEEPSAFAAKLLSVDGARVAAGRDFDSHGQVKGRGNIVVLDEERARTLAGALHDVGYQVRSVEAKPYTRRPYAPFRTTTLQQEASRKLGYGAARTMQIAQRLYENGYITYMRTDSTTLSDAAIRAARAQVQELYGADYLPDAPRIYSSKVKNAQEAHEAIRPAGDSFRTPAETGLRDEEYRLYELIWMRTVASQMKDAKGETLTVRVTATASTGESVELGASGRTITFHGFLKAYVEGSDDPEAELDDREKRLPHLTEGQALTAAGVEPEGHTTKPPSRYTEATLVKELEDREIGRPSTYASIIRTILDRGYVFKRGNALVPAWLAFAVVRLLEEHFSRLIDYEFTAKMEDVLDEIAAGRADRVAELAQFWHGDEKVEGLKHLADNLEEIDARGISSFPIGEGITARVGRYGPYVEDEEGNRGSIPDELPPDELTVEKARELLKAGNGDRELGVNPKTGRTVVAKAGRYGPYVTEILEDDAPKGTKPPTASLFKSMSPETVTLDDALRLLTLPRTVGKDAEGKEIIAANGRYGPYVKKGSDTRSLPDEESLFTVTVEEAEKLFALPKGRRGARTTTPPLKELGDDPANGKPLVVKDGRFGPYITDGETNVTVPRGTSVEQLTLDRAAELIAEKRAKGPAPKKRAARSRARSS</sequence>
<evidence type="ECO:0000259" key="10">
    <source>
        <dbReference type="PROSITE" id="PS50880"/>
    </source>
</evidence>
<feature type="site" description="Interaction with DNA" evidence="8">
    <location>
        <position position="164"/>
    </location>
</feature>
<feature type="site" description="Interaction with DNA" evidence="8">
    <location>
        <position position="40"/>
    </location>
</feature>
<dbReference type="SMART" id="SM00437">
    <property type="entry name" value="TOP1Ac"/>
    <property type="match status" value="1"/>
</dbReference>
<dbReference type="InterPro" id="IPR013825">
    <property type="entry name" value="Topo_IA_cen_sub2"/>
</dbReference>
<keyword evidence="13" id="KW-1185">Reference proteome</keyword>
<feature type="domain" description="Topo IA-type catalytic" evidence="11">
    <location>
        <begin position="150"/>
        <end position="600"/>
    </location>
</feature>
<dbReference type="GO" id="GO:0003917">
    <property type="term" value="F:DNA topoisomerase type I (single strand cut, ATP-independent) activity"/>
    <property type="evidence" value="ECO:0007669"/>
    <property type="project" value="UniProtKB-UniRule"/>
</dbReference>
<dbReference type="InterPro" id="IPR003602">
    <property type="entry name" value="Topo_IA_DNA-bd_dom"/>
</dbReference>
<dbReference type="CDD" id="cd00186">
    <property type="entry name" value="TOP1Ac"/>
    <property type="match status" value="1"/>
</dbReference>
<feature type="site" description="Interaction with DNA" evidence="8">
    <location>
        <position position="169"/>
    </location>
</feature>
<dbReference type="PANTHER" id="PTHR42785">
    <property type="entry name" value="DNA TOPOISOMERASE, TYPE IA, CORE"/>
    <property type="match status" value="1"/>
</dbReference>
<dbReference type="InterPro" id="IPR023405">
    <property type="entry name" value="Topo_IA_core_domain"/>
</dbReference>
<keyword evidence="6 8" id="KW-0238">DNA-binding</keyword>
<comment type="caution">
    <text evidence="12">The sequence shown here is derived from an EMBL/GenBank/DDBJ whole genome shotgun (WGS) entry which is preliminary data.</text>
</comment>
<evidence type="ECO:0000256" key="8">
    <source>
        <dbReference type="HAMAP-Rule" id="MF_00952"/>
    </source>
</evidence>
<dbReference type="PROSITE" id="PS50880">
    <property type="entry name" value="TOPRIM"/>
    <property type="match status" value="1"/>
</dbReference>
<feature type="site" description="Interaction with DNA" evidence="8">
    <location>
        <position position="160"/>
    </location>
</feature>